<evidence type="ECO:0000313" key="3">
    <source>
        <dbReference type="Proteomes" id="UP000801492"/>
    </source>
</evidence>
<name>A0A8K0CW76_IGNLU</name>
<evidence type="ECO:0000256" key="1">
    <source>
        <dbReference type="SAM" id="MobiDB-lite"/>
    </source>
</evidence>
<sequence length="84" mass="9030">MPGPSGVSSLEASAAQNQEEAEVVQVPDTDDLLRPVIVDGPKNYNPPSLKYNKNIEESANQNISNLNMINAMATSKTEKAEMIA</sequence>
<dbReference type="EMBL" id="VTPC01008565">
    <property type="protein sequence ID" value="KAF2892716.1"/>
    <property type="molecule type" value="Genomic_DNA"/>
</dbReference>
<keyword evidence="3" id="KW-1185">Reference proteome</keyword>
<proteinExistence type="predicted"/>
<organism evidence="2 3">
    <name type="scientific">Ignelater luminosus</name>
    <name type="common">Cucubano</name>
    <name type="synonym">Pyrophorus luminosus</name>
    <dbReference type="NCBI Taxonomy" id="2038154"/>
    <lineage>
        <taxon>Eukaryota</taxon>
        <taxon>Metazoa</taxon>
        <taxon>Ecdysozoa</taxon>
        <taxon>Arthropoda</taxon>
        <taxon>Hexapoda</taxon>
        <taxon>Insecta</taxon>
        <taxon>Pterygota</taxon>
        <taxon>Neoptera</taxon>
        <taxon>Endopterygota</taxon>
        <taxon>Coleoptera</taxon>
        <taxon>Polyphaga</taxon>
        <taxon>Elateriformia</taxon>
        <taxon>Elateroidea</taxon>
        <taxon>Elateridae</taxon>
        <taxon>Agrypninae</taxon>
        <taxon>Pyrophorini</taxon>
        <taxon>Ignelater</taxon>
    </lineage>
</organism>
<dbReference type="Proteomes" id="UP000801492">
    <property type="component" value="Unassembled WGS sequence"/>
</dbReference>
<feature type="compositionally biased region" description="Low complexity" evidence="1">
    <location>
        <begin position="8"/>
        <end position="26"/>
    </location>
</feature>
<accession>A0A8K0CW76</accession>
<reference evidence="2" key="1">
    <citation type="submission" date="2019-08" db="EMBL/GenBank/DDBJ databases">
        <title>The genome of the North American firefly Photinus pyralis.</title>
        <authorList>
            <consortium name="Photinus pyralis genome working group"/>
            <person name="Fallon T.R."/>
            <person name="Sander Lower S.E."/>
            <person name="Weng J.-K."/>
        </authorList>
    </citation>
    <scope>NUCLEOTIDE SEQUENCE</scope>
    <source>
        <strain evidence="2">TRF0915ILg1</strain>
        <tissue evidence="2">Whole body</tissue>
    </source>
</reference>
<evidence type="ECO:0000313" key="2">
    <source>
        <dbReference type="EMBL" id="KAF2892716.1"/>
    </source>
</evidence>
<gene>
    <name evidence="2" type="ORF">ILUMI_13456</name>
</gene>
<protein>
    <submittedName>
        <fullName evidence="2">Uncharacterized protein</fullName>
    </submittedName>
</protein>
<comment type="caution">
    <text evidence="2">The sequence shown here is derived from an EMBL/GenBank/DDBJ whole genome shotgun (WGS) entry which is preliminary data.</text>
</comment>
<dbReference type="AlphaFoldDB" id="A0A8K0CW76"/>
<feature type="region of interest" description="Disordered" evidence="1">
    <location>
        <begin position="1"/>
        <end position="28"/>
    </location>
</feature>